<dbReference type="InterPro" id="IPR002913">
    <property type="entry name" value="START_lipid-bd_dom"/>
</dbReference>
<dbReference type="PROSITE" id="PS50848">
    <property type="entry name" value="START"/>
    <property type="match status" value="1"/>
</dbReference>
<dbReference type="AlphaFoldDB" id="A0AA36DSX0"/>
<sequence>MLYTVLSVLSQIYCDGPILRAVQDSFLFADSKHFVDMSLKYDPIMTLRNFDELGEKANSIAVLREFVNTHFNPPGTELVEWYPSDWVDFPSKFLEIHDYHHRRWALHLHRIWRDLCRRVRDDVRRHQDHYSLLYVPHPFIIPGGRFREFYYWDTYWILKGLIFSEMYETAKGMIKNLAYMVDNHGFIPNGGRVYYLTRSQPPLLIPMAFDYYLSTGDLDFALEVLPTLEKEFLFWITRRSEMFTSTDGKQKFPYYQYKAQLHMPRPESYREDFELVHHLKHNDDRVRMWSNIASAAESGWDFSTRWFSQTGELKHNMKSIRMWSIVPVDLNAFMCINARILASLSEIRGDFKKVAFYQKYYEWAKLEMKELHWNETDGVWYDYDLERKAHVNTYYVSNAVPVYAKCYDDEDDITPRRVLKYLKRVGVLNFTKGLPTSLVMGSEQQWDKENAWPPMIHLVIEGFRTTGEKDLMEAAEKMATSWLHLTYQSFMRTHAMFEKYNVTTLTEEISAGGGGEYEVQTGFGWTNGVIMDLLDKYGDKDADSYKEYSLGENLKLAFSIANGSSIMSTTVKLLDIEDTTSDSQYGLGLRNTAHAFVEALKIYDDAKRADRKDWKLKSEHKGDKCYNKHFPIGKVYFLKKSYNTDIETIFQHHWNEIEETPKWNPNVHSVKRVGCISEHADILHYTTSEVVVIKGRDFVVCRMWRKVGDSYVVCATSFENDVPVTPKKKRGWVNVCAGKFTPLPTDPTKCTIEYIVSVDLKDKLTPKAVLSSGIADMVIKDARNAYKYIEDEISKHEQKS</sequence>
<protein>
    <recommendedName>
        <fullName evidence="3 6">Trehalase</fullName>
        <ecNumber evidence="2 6">3.2.1.28</ecNumber>
    </recommendedName>
    <alternativeName>
        <fullName evidence="6">Alpha-trehalose glucohydrolase</fullName>
    </alternativeName>
</protein>
<dbReference type="EC" id="3.2.1.28" evidence="2 6"/>
<organism evidence="8 9">
    <name type="scientific">Cylicocyclus nassatus</name>
    <name type="common">Nematode worm</name>
    <dbReference type="NCBI Taxonomy" id="53992"/>
    <lineage>
        <taxon>Eukaryota</taxon>
        <taxon>Metazoa</taxon>
        <taxon>Ecdysozoa</taxon>
        <taxon>Nematoda</taxon>
        <taxon>Chromadorea</taxon>
        <taxon>Rhabditida</taxon>
        <taxon>Rhabditina</taxon>
        <taxon>Rhabditomorpha</taxon>
        <taxon>Strongyloidea</taxon>
        <taxon>Strongylidae</taxon>
        <taxon>Cylicocyclus</taxon>
    </lineage>
</organism>
<dbReference type="Gene3D" id="1.50.10.10">
    <property type="match status" value="1"/>
</dbReference>
<dbReference type="InterPro" id="IPR001661">
    <property type="entry name" value="Glyco_hydro_37"/>
</dbReference>
<name>A0AA36DSX0_CYLNA</name>
<dbReference type="PANTHER" id="PTHR23403">
    <property type="entry name" value="TREHALASE"/>
    <property type="match status" value="1"/>
</dbReference>
<evidence type="ECO:0000256" key="4">
    <source>
        <dbReference type="ARBA" id="ARBA00022801"/>
    </source>
</evidence>
<dbReference type="InterPro" id="IPR008928">
    <property type="entry name" value="6-hairpin_glycosidase_sf"/>
</dbReference>
<comment type="caution">
    <text evidence="8">The sequence shown here is derived from an EMBL/GenBank/DDBJ whole genome shotgun (WGS) entry which is preliminary data.</text>
</comment>
<evidence type="ECO:0000256" key="2">
    <source>
        <dbReference type="ARBA" id="ARBA00012757"/>
    </source>
</evidence>
<comment type="catalytic activity">
    <reaction evidence="6">
        <text>alpha,alpha-trehalose + H2O = alpha-D-glucose + beta-D-glucose</text>
        <dbReference type="Rhea" id="RHEA:32675"/>
        <dbReference type="ChEBI" id="CHEBI:15377"/>
        <dbReference type="ChEBI" id="CHEBI:15903"/>
        <dbReference type="ChEBI" id="CHEBI:16551"/>
        <dbReference type="ChEBI" id="CHEBI:17925"/>
        <dbReference type="EC" id="3.2.1.28"/>
    </reaction>
</comment>
<dbReference type="PRINTS" id="PR00744">
    <property type="entry name" value="GLHYDRLASE37"/>
</dbReference>
<reference evidence="8" key="1">
    <citation type="submission" date="2023-07" db="EMBL/GenBank/DDBJ databases">
        <authorList>
            <consortium name="CYATHOMIX"/>
        </authorList>
    </citation>
    <scope>NUCLEOTIDE SEQUENCE</scope>
    <source>
        <strain evidence="8">N/A</strain>
    </source>
</reference>
<dbReference type="Proteomes" id="UP001176961">
    <property type="component" value="Unassembled WGS sequence"/>
</dbReference>
<gene>
    <name evidence="8" type="ORF">CYNAS_LOCUS4786</name>
</gene>
<dbReference type="PROSITE" id="PS00927">
    <property type="entry name" value="TREHALASE_1"/>
    <property type="match status" value="1"/>
</dbReference>
<proteinExistence type="inferred from homology"/>
<keyword evidence="4 6" id="KW-0378">Hydrolase</keyword>
<dbReference type="SUPFAM" id="SSF48208">
    <property type="entry name" value="Six-hairpin glycosidases"/>
    <property type="match status" value="1"/>
</dbReference>
<dbReference type="Pfam" id="PF01204">
    <property type="entry name" value="Trehalase"/>
    <property type="match status" value="1"/>
</dbReference>
<evidence type="ECO:0000256" key="5">
    <source>
        <dbReference type="ARBA" id="ARBA00023295"/>
    </source>
</evidence>
<evidence type="ECO:0000256" key="1">
    <source>
        <dbReference type="ARBA" id="ARBA00005615"/>
    </source>
</evidence>
<dbReference type="GO" id="GO:0008289">
    <property type="term" value="F:lipid binding"/>
    <property type="evidence" value="ECO:0007669"/>
    <property type="project" value="InterPro"/>
</dbReference>
<dbReference type="CDD" id="cd00177">
    <property type="entry name" value="START"/>
    <property type="match status" value="1"/>
</dbReference>
<keyword evidence="9" id="KW-1185">Reference proteome</keyword>
<feature type="domain" description="START" evidence="7">
    <location>
        <begin position="656"/>
        <end position="794"/>
    </location>
</feature>
<keyword evidence="5 6" id="KW-0326">Glycosidase</keyword>
<dbReference type="PANTHER" id="PTHR23403:SF12">
    <property type="entry name" value="TREHALASE"/>
    <property type="match status" value="1"/>
</dbReference>
<dbReference type="InterPro" id="IPR023393">
    <property type="entry name" value="START-like_dom_sf"/>
</dbReference>
<dbReference type="InterPro" id="IPR018232">
    <property type="entry name" value="Glyco_hydro_37_CS"/>
</dbReference>
<dbReference type="SMART" id="SM00234">
    <property type="entry name" value="START"/>
    <property type="match status" value="1"/>
</dbReference>
<dbReference type="Pfam" id="PF01852">
    <property type="entry name" value="START"/>
    <property type="match status" value="1"/>
</dbReference>
<accession>A0AA36DSX0</accession>
<evidence type="ECO:0000313" key="9">
    <source>
        <dbReference type="Proteomes" id="UP001176961"/>
    </source>
</evidence>
<evidence type="ECO:0000256" key="6">
    <source>
        <dbReference type="RuleBase" id="RU361180"/>
    </source>
</evidence>
<dbReference type="SUPFAM" id="SSF55961">
    <property type="entry name" value="Bet v1-like"/>
    <property type="match status" value="1"/>
</dbReference>
<dbReference type="GO" id="GO:0004555">
    <property type="term" value="F:alpha,alpha-trehalase activity"/>
    <property type="evidence" value="ECO:0007669"/>
    <property type="project" value="UniProtKB-EC"/>
</dbReference>
<comment type="similarity">
    <text evidence="1 6">Belongs to the glycosyl hydrolase 37 family.</text>
</comment>
<dbReference type="Gene3D" id="3.30.530.20">
    <property type="match status" value="1"/>
</dbReference>
<evidence type="ECO:0000313" key="8">
    <source>
        <dbReference type="EMBL" id="CAJ0592803.1"/>
    </source>
</evidence>
<dbReference type="EMBL" id="CATQJL010000112">
    <property type="protein sequence ID" value="CAJ0592803.1"/>
    <property type="molecule type" value="Genomic_DNA"/>
</dbReference>
<dbReference type="InterPro" id="IPR012341">
    <property type="entry name" value="6hp_glycosidase-like_sf"/>
</dbReference>
<evidence type="ECO:0000259" key="7">
    <source>
        <dbReference type="PROSITE" id="PS50848"/>
    </source>
</evidence>
<dbReference type="GO" id="GO:0005993">
    <property type="term" value="P:trehalose catabolic process"/>
    <property type="evidence" value="ECO:0007669"/>
    <property type="project" value="TreeGrafter"/>
</dbReference>
<evidence type="ECO:0000256" key="3">
    <source>
        <dbReference type="ARBA" id="ARBA00019905"/>
    </source>
</evidence>